<organism evidence="4 5">
    <name type="scientific">Aeromicrobium camelliae</name>
    <dbReference type="NCBI Taxonomy" id="1538144"/>
    <lineage>
        <taxon>Bacteria</taxon>
        <taxon>Bacillati</taxon>
        <taxon>Actinomycetota</taxon>
        <taxon>Actinomycetes</taxon>
        <taxon>Propionibacteriales</taxon>
        <taxon>Nocardioidaceae</taxon>
        <taxon>Aeromicrobium</taxon>
    </lineage>
</organism>
<evidence type="ECO:0000256" key="1">
    <source>
        <dbReference type="ARBA" id="ARBA00022630"/>
    </source>
</evidence>
<dbReference type="InterPro" id="IPR014614">
    <property type="entry name" value="KsdD_DH"/>
</dbReference>
<dbReference type="InterPro" id="IPR027477">
    <property type="entry name" value="Succ_DH/fumarate_Rdtase_cat_sf"/>
</dbReference>
<proteinExistence type="predicted"/>
<dbReference type="Pfam" id="PF00890">
    <property type="entry name" value="FAD_binding_2"/>
    <property type="match status" value="1"/>
</dbReference>
<dbReference type="NCBIfam" id="NF009472">
    <property type="entry name" value="PRK12834.1"/>
    <property type="match status" value="1"/>
</dbReference>
<evidence type="ECO:0000313" key="4">
    <source>
        <dbReference type="EMBL" id="RQN09385.1"/>
    </source>
</evidence>
<dbReference type="OrthoDB" id="9813348at2"/>
<dbReference type="InterPro" id="IPR036188">
    <property type="entry name" value="FAD/NAD-bd_sf"/>
</dbReference>
<comment type="caution">
    <text evidence="4">The sequence shown here is derived from an EMBL/GenBank/DDBJ whole genome shotgun (WGS) entry which is preliminary data.</text>
</comment>
<protein>
    <submittedName>
        <fullName evidence="4">FAD-binding dehydrogenase</fullName>
    </submittedName>
</protein>
<gene>
    <name evidence="4" type="ORF">EHW97_03855</name>
</gene>
<name>A0A3N6X5I3_9ACTN</name>
<dbReference type="InterPro" id="IPR003953">
    <property type="entry name" value="FAD-dep_OxRdtase_2_FAD-bd"/>
</dbReference>
<keyword evidence="5" id="KW-1185">Reference proteome</keyword>
<dbReference type="SUPFAM" id="SSF51905">
    <property type="entry name" value="FAD/NAD(P)-binding domain"/>
    <property type="match status" value="2"/>
</dbReference>
<dbReference type="GO" id="GO:0033765">
    <property type="term" value="F:steroid dehydrogenase activity, acting on the CH-CH group of donors"/>
    <property type="evidence" value="ECO:0007669"/>
    <property type="project" value="UniProtKB-ARBA"/>
</dbReference>
<sequence length="558" mass="60831">MHDPDVIVVGAGLAGLVATYELSRAGKRVLVLDQESRDNLGGQAWWSLGGLYLVDSPEQRRMGIRDSFELAWQDWQGSAGFDRLDDEDVWARQWAEAYVRFAAGEKREYLRALGLKVLPIVGWAERGRGDALGHGNSVPRFHLTWGTGPEVVRVFAEPVLDAERRGLVEFGFRHRVDDLFVEDGAVVGVRGMQLAPDHAPRGVASNRVEVDGFELRAPAVVVTSGGIGHNHDLIRANWPTDRLGPAPRHMISGVPAHVDGRMLAITEQAGGRIVNRDRMWHYTEGIHNWNPVWADHAIRIIPGPSSMWFDATGQRFPAPNYPGFDSLGTLRAILETGYDYSWFVLTQSIIEKEFALSGSEQNPDITSKDLKFMLKSRLAKGAPGPVEAFKEHGIDFVVADTVAELVAGMNKIVASDETPRGPQLDAGLVERQILARDAELTNGFSKDFQLMAIANARRSRTDKLLRVAPPHRFTDPDHGPLIAVRLNILTRKTLGGLQTTLDSQVVGRDGSPVPGLYAAGEVAGFGGGGVHGYNALEGTFLGGCIFSGRAAGRALARA</sequence>
<dbReference type="Proteomes" id="UP000275225">
    <property type="component" value="Unassembled WGS sequence"/>
</dbReference>
<dbReference type="Gene3D" id="3.50.50.60">
    <property type="entry name" value="FAD/NAD(P)-binding domain"/>
    <property type="match status" value="1"/>
</dbReference>
<keyword evidence="1" id="KW-0285">Flavoprotein</keyword>
<dbReference type="PANTHER" id="PTHR43260">
    <property type="entry name" value="3-KETOSTEROID-DELTA-1-DEHYDROGENASE"/>
    <property type="match status" value="1"/>
</dbReference>
<dbReference type="PIRSF" id="PIRSF036654">
    <property type="entry name" value="UCP036654"/>
    <property type="match status" value="1"/>
</dbReference>
<feature type="domain" description="FAD-dependent oxidoreductase 2 FAD-binding" evidence="3">
    <location>
        <begin position="5"/>
        <end position="541"/>
    </location>
</feature>
<dbReference type="Gene3D" id="3.90.700.10">
    <property type="entry name" value="Succinate dehydrogenase/fumarate reductase flavoprotein, catalytic domain"/>
    <property type="match status" value="1"/>
</dbReference>
<dbReference type="EMBL" id="RQJX01000003">
    <property type="protein sequence ID" value="RQN09385.1"/>
    <property type="molecule type" value="Genomic_DNA"/>
</dbReference>
<keyword evidence="2" id="KW-0560">Oxidoreductase</keyword>
<evidence type="ECO:0000313" key="5">
    <source>
        <dbReference type="Proteomes" id="UP000275225"/>
    </source>
</evidence>
<dbReference type="AlphaFoldDB" id="A0A3N6X5I3"/>
<dbReference type="RefSeq" id="WP_124235839.1">
    <property type="nucleotide sequence ID" value="NZ_JBHUFI010000009.1"/>
</dbReference>
<accession>A0A3N6X5I3</accession>
<evidence type="ECO:0000259" key="3">
    <source>
        <dbReference type="Pfam" id="PF00890"/>
    </source>
</evidence>
<evidence type="ECO:0000256" key="2">
    <source>
        <dbReference type="ARBA" id="ARBA00023002"/>
    </source>
</evidence>
<reference evidence="4 5" key="1">
    <citation type="submission" date="2018-11" db="EMBL/GenBank/DDBJ databases">
        <authorList>
            <person name="Li F."/>
        </authorList>
    </citation>
    <scope>NUCLEOTIDE SEQUENCE [LARGE SCALE GENOMIC DNA]</scope>
    <source>
        <strain evidence="4 5">YS17T</strain>
    </source>
</reference>
<dbReference type="PANTHER" id="PTHR43260:SF1">
    <property type="entry name" value="KSDD-LIKE STEROID DEHYDROGENASE RV0785"/>
    <property type="match status" value="1"/>
</dbReference>